<dbReference type="EMBL" id="GBRH01244936">
    <property type="protein sequence ID" value="JAD52959.1"/>
    <property type="molecule type" value="Transcribed_RNA"/>
</dbReference>
<protein>
    <submittedName>
        <fullName evidence="2">Uncharacterized protein</fullName>
    </submittedName>
</protein>
<dbReference type="AlphaFoldDB" id="A0A0A9AMK9"/>
<feature type="region of interest" description="Disordered" evidence="1">
    <location>
        <begin position="75"/>
        <end position="98"/>
    </location>
</feature>
<feature type="compositionally biased region" description="Low complexity" evidence="1">
    <location>
        <begin position="75"/>
        <end position="86"/>
    </location>
</feature>
<proteinExistence type="predicted"/>
<accession>A0A0A9AMK9</accession>
<evidence type="ECO:0000256" key="1">
    <source>
        <dbReference type="SAM" id="MobiDB-lite"/>
    </source>
</evidence>
<reference evidence="2" key="2">
    <citation type="journal article" date="2015" name="Data Brief">
        <title>Shoot transcriptome of the giant reed, Arundo donax.</title>
        <authorList>
            <person name="Barrero R.A."/>
            <person name="Guerrero F.D."/>
            <person name="Moolhuijzen P."/>
            <person name="Goolsby J.A."/>
            <person name="Tidwell J."/>
            <person name="Bellgard S.E."/>
            <person name="Bellgard M.I."/>
        </authorList>
    </citation>
    <scope>NUCLEOTIDE SEQUENCE</scope>
    <source>
        <tissue evidence="2">Shoot tissue taken approximately 20 cm above the soil surface</tissue>
    </source>
</reference>
<organism evidence="2">
    <name type="scientific">Arundo donax</name>
    <name type="common">Giant reed</name>
    <name type="synonym">Donax arundinaceus</name>
    <dbReference type="NCBI Taxonomy" id="35708"/>
    <lineage>
        <taxon>Eukaryota</taxon>
        <taxon>Viridiplantae</taxon>
        <taxon>Streptophyta</taxon>
        <taxon>Embryophyta</taxon>
        <taxon>Tracheophyta</taxon>
        <taxon>Spermatophyta</taxon>
        <taxon>Magnoliopsida</taxon>
        <taxon>Liliopsida</taxon>
        <taxon>Poales</taxon>
        <taxon>Poaceae</taxon>
        <taxon>PACMAD clade</taxon>
        <taxon>Arundinoideae</taxon>
        <taxon>Arundineae</taxon>
        <taxon>Arundo</taxon>
    </lineage>
</organism>
<evidence type="ECO:0000313" key="2">
    <source>
        <dbReference type="EMBL" id="JAD52959.1"/>
    </source>
</evidence>
<sequence>MMRTRRGYFSNQERTLGSWASFIKENFSGRLTEAQMNALVVHGARCTEHFETLKKNLMVESLTLLEILISGLTPSRPSSVVPSKPRTTQDLRVSTSRSWSCDRPPIMIQTRSGDTVDIRLVRGYESAMEGSKKRRMAKARGSRVSFHQETILSGGMQPSQGDCMVNPIVSPANNVNGDASGGFSVQASFGIDGIEALSFDLGIDFLT</sequence>
<reference evidence="2" key="1">
    <citation type="submission" date="2014-09" db="EMBL/GenBank/DDBJ databases">
        <authorList>
            <person name="Magalhaes I.L.F."/>
            <person name="Oliveira U."/>
            <person name="Santos F.R."/>
            <person name="Vidigal T.H.D.A."/>
            <person name="Brescovit A.D."/>
            <person name="Santos A.J."/>
        </authorList>
    </citation>
    <scope>NUCLEOTIDE SEQUENCE</scope>
    <source>
        <tissue evidence="2">Shoot tissue taken approximately 20 cm above the soil surface</tissue>
    </source>
</reference>
<feature type="compositionally biased region" description="Polar residues" evidence="1">
    <location>
        <begin position="88"/>
        <end position="98"/>
    </location>
</feature>
<name>A0A0A9AMK9_ARUDO</name>